<feature type="domain" description="Alcohol dehydrogenase-like N-terminal" evidence="4">
    <location>
        <begin position="20"/>
        <end position="70"/>
    </location>
</feature>
<dbReference type="SUPFAM" id="SSF50129">
    <property type="entry name" value="GroES-like"/>
    <property type="match status" value="1"/>
</dbReference>
<evidence type="ECO:0000313" key="6">
    <source>
        <dbReference type="Proteomes" id="UP001222118"/>
    </source>
</evidence>
<gene>
    <name evidence="5" type="ORF">PSQ90_13020</name>
</gene>
<keyword evidence="1" id="KW-0479">Metal-binding</keyword>
<keyword evidence="6" id="KW-1185">Reference proteome</keyword>
<evidence type="ECO:0000256" key="3">
    <source>
        <dbReference type="ARBA" id="ARBA00023002"/>
    </source>
</evidence>
<dbReference type="InterPro" id="IPR013154">
    <property type="entry name" value="ADH-like_N"/>
</dbReference>
<dbReference type="RefSeq" id="WP_282213065.1">
    <property type="nucleotide sequence ID" value="NZ_CP118247.1"/>
</dbReference>
<dbReference type="InterPro" id="IPR050129">
    <property type="entry name" value="Zn_alcohol_dh"/>
</dbReference>
<reference evidence="5 6" key="1">
    <citation type="submission" date="2023-02" db="EMBL/GenBank/DDBJ databases">
        <title>Devosia chondri sp. nov., isolated from the phycosphere of marine algae.</title>
        <authorList>
            <person name="Kim J.M."/>
            <person name="Lee J.K."/>
            <person name="Choi B.J."/>
            <person name="Bayburt H."/>
            <person name="Jeon C.O."/>
        </authorList>
    </citation>
    <scope>NUCLEOTIDE SEQUENCE [LARGE SCALE GENOMIC DNA]</scope>
    <source>
        <strain evidence="5 6">G2-5</strain>
    </source>
</reference>
<dbReference type="PANTHER" id="PTHR43401">
    <property type="entry name" value="L-THREONINE 3-DEHYDROGENASE"/>
    <property type="match status" value="1"/>
</dbReference>
<sequence>MIIESVEVSRVIDTPVPKPGKGEVLIKVDYVGLCGSDLNTYMGVNPLAKLPRIPGHEIAGTVMELGEGVEIDGGLVPMWWWCPIQRAAPVHPAGRVGSMHVATTRRWVFKKMAA</sequence>
<evidence type="ECO:0000256" key="1">
    <source>
        <dbReference type="ARBA" id="ARBA00022723"/>
    </source>
</evidence>
<keyword evidence="2" id="KW-0862">Zinc</keyword>
<dbReference type="EMBL" id="CP118247">
    <property type="protein sequence ID" value="WDR07552.1"/>
    <property type="molecule type" value="Genomic_DNA"/>
</dbReference>
<name>A0ABY7Z1W7_9HYPH</name>
<evidence type="ECO:0000313" key="5">
    <source>
        <dbReference type="EMBL" id="WDR07552.1"/>
    </source>
</evidence>
<dbReference type="InterPro" id="IPR002328">
    <property type="entry name" value="ADH_Zn_CS"/>
</dbReference>
<dbReference type="Proteomes" id="UP001222118">
    <property type="component" value="Chromosome"/>
</dbReference>
<keyword evidence="3" id="KW-0560">Oxidoreductase</keyword>
<protein>
    <submittedName>
        <fullName evidence="5">Alcohol dehydrogenase catalytic domain-containing protein</fullName>
    </submittedName>
</protein>
<dbReference type="PROSITE" id="PS00059">
    <property type="entry name" value="ADH_ZINC"/>
    <property type="match status" value="1"/>
</dbReference>
<evidence type="ECO:0000256" key="2">
    <source>
        <dbReference type="ARBA" id="ARBA00022833"/>
    </source>
</evidence>
<dbReference type="Pfam" id="PF08240">
    <property type="entry name" value="ADH_N"/>
    <property type="match status" value="1"/>
</dbReference>
<accession>A0ABY7Z1W7</accession>
<organism evidence="5 6">
    <name type="scientific">Devosia rhodophyticola</name>
    <dbReference type="NCBI Taxonomy" id="3026423"/>
    <lineage>
        <taxon>Bacteria</taxon>
        <taxon>Pseudomonadati</taxon>
        <taxon>Pseudomonadota</taxon>
        <taxon>Alphaproteobacteria</taxon>
        <taxon>Hyphomicrobiales</taxon>
        <taxon>Devosiaceae</taxon>
        <taxon>Devosia</taxon>
    </lineage>
</organism>
<dbReference type="PANTHER" id="PTHR43401:SF2">
    <property type="entry name" value="L-THREONINE 3-DEHYDROGENASE"/>
    <property type="match status" value="1"/>
</dbReference>
<dbReference type="Gene3D" id="3.90.180.10">
    <property type="entry name" value="Medium-chain alcohol dehydrogenases, catalytic domain"/>
    <property type="match status" value="1"/>
</dbReference>
<proteinExistence type="predicted"/>
<evidence type="ECO:0000259" key="4">
    <source>
        <dbReference type="Pfam" id="PF08240"/>
    </source>
</evidence>
<dbReference type="InterPro" id="IPR011032">
    <property type="entry name" value="GroES-like_sf"/>
</dbReference>